<feature type="binding site" evidence="12">
    <location>
        <position position="70"/>
    </location>
    <ligand>
        <name>FMN</name>
        <dbReference type="ChEBI" id="CHEBI:58210"/>
    </ligand>
</feature>
<proteinExistence type="inferred from homology"/>
<evidence type="ECO:0000313" key="16">
    <source>
        <dbReference type="Proteomes" id="UP001165524"/>
    </source>
</evidence>
<dbReference type="RefSeq" id="WP_246950546.1">
    <property type="nucleotide sequence ID" value="NZ_JALKII010000003.1"/>
</dbReference>
<comment type="similarity">
    <text evidence="12">Belongs to the Dus family. DusB subfamily.</text>
</comment>
<dbReference type="InterPro" id="IPR018517">
    <property type="entry name" value="tRNA_hU_synthase_CS"/>
</dbReference>
<keyword evidence="4 12" id="KW-0285">Flavoprotein</keyword>
<evidence type="ECO:0000256" key="6">
    <source>
        <dbReference type="ARBA" id="ARBA00022694"/>
    </source>
</evidence>
<dbReference type="PANTHER" id="PTHR45846:SF1">
    <property type="entry name" value="TRNA-DIHYDROURIDINE(47) SYNTHASE [NAD(P)(+)]-LIKE"/>
    <property type="match status" value="1"/>
</dbReference>
<dbReference type="InterPro" id="IPR004652">
    <property type="entry name" value="DusB-like"/>
</dbReference>
<dbReference type="NCBIfam" id="TIGR00737">
    <property type="entry name" value="nifR3_yhdG"/>
    <property type="match status" value="1"/>
</dbReference>
<feature type="domain" description="DUS-like FMN-binding" evidence="14">
    <location>
        <begin position="14"/>
        <end position="317"/>
    </location>
</feature>
<sequence length="355" mass="38051">MQIGPYSLVNNLVLAPMAGVTDRPFRQLCRELGAGLVVSEMVTSDVRLWQSRKSRHRLDHSGEPGPISVQIAGSEPGMMAEAAAANVALGAQIIDINMGCPAKKVCRRAAGSALLRDEPLVRDILESVVAAVDVPVTLKIRTGWDAENRNGETIARLAEACGVAALSVHGRTRADKFEGAAEYDTIARIAAAVKIPVIANGDINSPQKAQRVLETTGASGIMIGRAAQGNPWIFRDTVHYLAHGALPATPGVREVATLVLQHLEALHQLYGEEAGARIARKHLGWYTQALPDGAGFRQKFNRLTIAAEQHEAVEQYFHNLENVADRIVIGGYMVSDADTGEGVARQHTQQGVMAA</sequence>
<feature type="binding site" evidence="12">
    <location>
        <position position="139"/>
    </location>
    <ligand>
        <name>FMN</name>
        <dbReference type="ChEBI" id="CHEBI:58210"/>
    </ligand>
</feature>
<dbReference type="EC" id="1.3.1.-" evidence="12"/>
<dbReference type="PROSITE" id="PS01136">
    <property type="entry name" value="UPF0034"/>
    <property type="match status" value="1"/>
</dbReference>
<dbReference type="InterPro" id="IPR001269">
    <property type="entry name" value="DUS_fam"/>
</dbReference>
<feature type="binding site" evidence="12">
    <location>
        <begin position="200"/>
        <end position="202"/>
    </location>
    <ligand>
        <name>FMN</name>
        <dbReference type="ChEBI" id="CHEBI:58210"/>
    </ligand>
</feature>
<dbReference type="Gene3D" id="3.20.20.70">
    <property type="entry name" value="Aldolase class I"/>
    <property type="match status" value="1"/>
</dbReference>
<evidence type="ECO:0000256" key="10">
    <source>
        <dbReference type="ARBA" id="ARBA00048205"/>
    </source>
</evidence>
<evidence type="ECO:0000256" key="13">
    <source>
        <dbReference type="PIRNR" id="PIRNR006621"/>
    </source>
</evidence>
<comment type="catalytic activity">
    <reaction evidence="11 12">
        <text>a 5,6-dihydrouridine in tRNA + NAD(+) = a uridine in tRNA + NADH + H(+)</text>
        <dbReference type="Rhea" id="RHEA:54452"/>
        <dbReference type="Rhea" id="RHEA-COMP:13339"/>
        <dbReference type="Rhea" id="RHEA-COMP:13887"/>
        <dbReference type="ChEBI" id="CHEBI:15378"/>
        <dbReference type="ChEBI" id="CHEBI:57540"/>
        <dbReference type="ChEBI" id="CHEBI:57945"/>
        <dbReference type="ChEBI" id="CHEBI:65315"/>
        <dbReference type="ChEBI" id="CHEBI:74443"/>
    </reaction>
</comment>
<dbReference type="Pfam" id="PF01207">
    <property type="entry name" value="Dus"/>
    <property type="match status" value="1"/>
</dbReference>
<evidence type="ECO:0000256" key="5">
    <source>
        <dbReference type="ARBA" id="ARBA00022643"/>
    </source>
</evidence>
<accession>A0ABT0E681</accession>
<feature type="binding site" evidence="12">
    <location>
        <begin position="16"/>
        <end position="18"/>
    </location>
    <ligand>
        <name>FMN</name>
        <dbReference type="ChEBI" id="CHEBI:58210"/>
    </ligand>
</feature>
<evidence type="ECO:0000256" key="12">
    <source>
        <dbReference type="HAMAP-Rule" id="MF_02042"/>
    </source>
</evidence>
<keyword evidence="6 12" id="KW-0819">tRNA processing</keyword>
<organism evidence="15 16">
    <name type="scientific">Alcanivorax quisquiliarum</name>
    <dbReference type="NCBI Taxonomy" id="2933565"/>
    <lineage>
        <taxon>Bacteria</taxon>
        <taxon>Pseudomonadati</taxon>
        <taxon>Pseudomonadota</taxon>
        <taxon>Gammaproteobacteria</taxon>
        <taxon>Oceanospirillales</taxon>
        <taxon>Alcanivoracaceae</taxon>
        <taxon>Alcanivorax</taxon>
    </lineage>
</organism>
<keyword evidence="9 12" id="KW-0560">Oxidoreductase</keyword>
<evidence type="ECO:0000256" key="8">
    <source>
        <dbReference type="ARBA" id="ARBA00022884"/>
    </source>
</evidence>
<gene>
    <name evidence="12 15" type="primary">dusB</name>
    <name evidence="15" type="ORF">MU846_06405</name>
</gene>
<evidence type="ECO:0000259" key="14">
    <source>
        <dbReference type="Pfam" id="PF01207"/>
    </source>
</evidence>
<comment type="function">
    <text evidence="2 12 13">Catalyzes the synthesis of 5,6-dihydrouridine (D), a modified base found in the D-loop of most tRNAs, via the reduction of the C5-C6 double bond in target uridines.</text>
</comment>
<comment type="caution">
    <text evidence="15">The sequence shown here is derived from an EMBL/GenBank/DDBJ whole genome shotgun (WGS) entry which is preliminary data.</text>
</comment>
<reference evidence="15" key="1">
    <citation type="submission" date="2022-04" db="EMBL/GenBank/DDBJ databases">
        <title>Alcanivorax sp. CY1518 draft genome sequence.</title>
        <authorList>
            <person name="Zhao G."/>
            <person name="An M."/>
        </authorList>
    </citation>
    <scope>NUCLEOTIDE SEQUENCE</scope>
    <source>
        <strain evidence="15">CY1518</strain>
    </source>
</reference>
<evidence type="ECO:0000256" key="3">
    <source>
        <dbReference type="ARBA" id="ARBA00022555"/>
    </source>
</evidence>
<evidence type="ECO:0000256" key="11">
    <source>
        <dbReference type="ARBA" id="ARBA00048802"/>
    </source>
</evidence>
<evidence type="ECO:0000256" key="1">
    <source>
        <dbReference type="ARBA" id="ARBA00001917"/>
    </source>
</evidence>
<comment type="similarity">
    <text evidence="13">Belongs to the dus family.</text>
</comment>
<dbReference type="HAMAP" id="MF_02042">
    <property type="entry name" value="DusB_subfam"/>
    <property type="match status" value="1"/>
</dbReference>
<dbReference type="Gene3D" id="1.10.1200.80">
    <property type="entry name" value="Putative flavin oxidoreducatase, domain 2"/>
    <property type="match status" value="1"/>
</dbReference>
<dbReference type="InterPro" id="IPR032887">
    <property type="entry name" value="DusB"/>
</dbReference>
<dbReference type="InterPro" id="IPR035587">
    <property type="entry name" value="DUS-like_FMN-bd"/>
</dbReference>
<dbReference type="InterPro" id="IPR013785">
    <property type="entry name" value="Aldolase_TIM"/>
</dbReference>
<protein>
    <recommendedName>
        <fullName evidence="12">tRNA-dihydrouridine synthase B</fullName>
        <ecNumber evidence="12">1.3.1.-</ecNumber>
    </recommendedName>
</protein>
<dbReference type="PIRSF" id="PIRSF006621">
    <property type="entry name" value="Dus"/>
    <property type="match status" value="1"/>
</dbReference>
<dbReference type="Proteomes" id="UP001165524">
    <property type="component" value="Unassembled WGS sequence"/>
</dbReference>
<keyword evidence="3 12" id="KW-0820">tRNA-binding</keyword>
<keyword evidence="7 12" id="KW-0521">NADP</keyword>
<evidence type="ECO:0000256" key="4">
    <source>
        <dbReference type="ARBA" id="ARBA00022630"/>
    </source>
</evidence>
<dbReference type="InterPro" id="IPR024036">
    <property type="entry name" value="tRNA-dHydroUridine_Synthase_C"/>
</dbReference>
<dbReference type="GO" id="GO:0016491">
    <property type="term" value="F:oxidoreductase activity"/>
    <property type="evidence" value="ECO:0007669"/>
    <property type="project" value="UniProtKB-KW"/>
</dbReference>
<evidence type="ECO:0000256" key="2">
    <source>
        <dbReference type="ARBA" id="ARBA00002790"/>
    </source>
</evidence>
<dbReference type="CDD" id="cd02801">
    <property type="entry name" value="DUS_like_FMN"/>
    <property type="match status" value="1"/>
</dbReference>
<keyword evidence="5 12" id="KW-0288">FMN</keyword>
<evidence type="ECO:0000313" key="15">
    <source>
        <dbReference type="EMBL" id="MCK0537340.1"/>
    </source>
</evidence>
<evidence type="ECO:0000256" key="9">
    <source>
        <dbReference type="ARBA" id="ARBA00023002"/>
    </source>
</evidence>
<feature type="active site" description="Proton donor" evidence="12">
    <location>
        <position position="100"/>
    </location>
</feature>
<keyword evidence="8 12" id="KW-0694">RNA-binding</keyword>
<comment type="catalytic activity">
    <reaction evidence="10 12">
        <text>a 5,6-dihydrouridine in tRNA + NADP(+) = a uridine in tRNA + NADPH + H(+)</text>
        <dbReference type="Rhea" id="RHEA:23624"/>
        <dbReference type="Rhea" id="RHEA-COMP:13339"/>
        <dbReference type="Rhea" id="RHEA-COMP:13887"/>
        <dbReference type="ChEBI" id="CHEBI:15378"/>
        <dbReference type="ChEBI" id="CHEBI:57783"/>
        <dbReference type="ChEBI" id="CHEBI:58349"/>
        <dbReference type="ChEBI" id="CHEBI:65315"/>
        <dbReference type="ChEBI" id="CHEBI:74443"/>
    </reaction>
</comment>
<dbReference type="PANTHER" id="PTHR45846">
    <property type="entry name" value="TRNA-DIHYDROURIDINE(47) SYNTHASE [NAD(P)(+)]-LIKE"/>
    <property type="match status" value="1"/>
</dbReference>
<comment type="cofactor">
    <cofactor evidence="1 12 13">
        <name>FMN</name>
        <dbReference type="ChEBI" id="CHEBI:58210"/>
    </cofactor>
</comment>
<keyword evidence="16" id="KW-1185">Reference proteome</keyword>
<dbReference type="EMBL" id="JALKII010000003">
    <property type="protein sequence ID" value="MCK0537340.1"/>
    <property type="molecule type" value="Genomic_DNA"/>
</dbReference>
<dbReference type="SUPFAM" id="SSF51395">
    <property type="entry name" value="FMN-linked oxidoreductases"/>
    <property type="match status" value="1"/>
</dbReference>
<feature type="binding site" evidence="12">
    <location>
        <begin position="224"/>
        <end position="225"/>
    </location>
    <ligand>
        <name>FMN</name>
        <dbReference type="ChEBI" id="CHEBI:58210"/>
    </ligand>
</feature>
<evidence type="ECO:0000256" key="7">
    <source>
        <dbReference type="ARBA" id="ARBA00022857"/>
    </source>
</evidence>
<name>A0ABT0E681_9GAMM</name>